<reference evidence="1" key="1">
    <citation type="submission" date="2018-05" db="EMBL/GenBank/DDBJ databases">
        <authorList>
            <person name="Lanie J.A."/>
            <person name="Ng W.-L."/>
            <person name="Kazmierczak K.M."/>
            <person name="Andrzejewski T.M."/>
            <person name="Davidsen T.M."/>
            <person name="Wayne K.J."/>
            <person name="Tettelin H."/>
            <person name="Glass J.I."/>
            <person name="Rusch D."/>
            <person name="Podicherti R."/>
            <person name="Tsui H.-C.T."/>
            <person name="Winkler M.E."/>
        </authorList>
    </citation>
    <scope>NUCLEOTIDE SEQUENCE</scope>
</reference>
<feature type="non-terminal residue" evidence="1">
    <location>
        <position position="191"/>
    </location>
</feature>
<accession>A0A382KAN6</accession>
<evidence type="ECO:0000313" key="1">
    <source>
        <dbReference type="EMBL" id="SVC21408.1"/>
    </source>
</evidence>
<organism evidence="1">
    <name type="scientific">marine metagenome</name>
    <dbReference type="NCBI Taxonomy" id="408172"/>
    <lineage>
        <taxon>unclassified sequences</taxon>
        <taxon>metagenomes</taxon>
        <taxon>ecological metagenomes</taxon>
    </lineage>
</organism>
<sequence>MKEWQKGYELEYLKKITNYFSDYNEFSCSPFSEMNPNTVATALEKGHLEYLDDGNDYSSGSIESYIQTVKRDITVDGTIVIGTKEKGDRIIKRISGDVFPLVNKIETFTEPCWLFIWEECVKSKNVVSFLNQSKISNGKFKKVGAKISSFAEIQGVYFKDVPGYFGEREHPFVPEYEKFALTKLKIEKTYP</sequence>
<dbReference type="AlphaFoldDB" id="A0A382KAN6"/>
<gene>
    <name evidence="1" type="ORF">METZ01_LOCUS274262</name>
</gene>
<dbReference type="EMBL" id="UINC01079420">
    <property type="protein sequence ID" value="SVC21408.1"/>
    <property type="molecule type" value="Genomic_DNA"/>
</dbReference>
<proteinExistence type="predicted"/>
<name>A0A382KAN6_9ZZZZ</name>
<protein>
    <submittedName>
        <fullName evidence="1">Uncharacterized protein</fullName>
    </submittedName>
</protein>